<reference evidence="1" key="1">
    <citation type="journal article" date="2023" name="Mol. Ecol. Resour.">
        <title>Chromosome-level genome assembly of a triploid poplar Populus alba 'Berolinensis'.</title>
        <authorList>
            <person name="Chen S."/>
            <person name="Yu Y."/>
            <person name="Wang X."/>
            <person name="Wang S."/>
            <person name="Zhang T."/>
            <person name="Zhou Y."/>
            <person name="He R."/>
            <person name="Meng N."/>
            <person name="Wang Y."/>
            <person name="Liu W."/>
            <person name="Liu Z."/>
            <person name="Liu J."/>
            <person name="Guo Q."/>
            <person name="Huang H."/>
            <person name="Sederoff R.R."/>
            <person name="Wang G."/>
            <person name="Qu G."/>
            <person name="Chen S."/>
        </authorList>
    </citation>
    <scope>NUCLEOTIDE SEQUENCE</scope>
    <source>
        <strain evidence="1">SC-2020</strain>
    </source>
</reference>
<protein>
    <submittedName>
        <fullName evidence="1">Uncharacterized protein</fullName>
    </submittedName>
</protein>
<comment type="caution">
    <text evidence="1">The sequence shown here is derived from an EMBL/GenBank/DDBJ whole genome shotgun (WGS) entry which is preliminary data.</text>
</comment>
<dbReference type="EMBL" id="JAQIZT010000010">
    <property type="protein sequence ID" value="KAJ6982388.1"/>
    <property type="molecule type" value="Genomic_DNA"/>
</dbReference>
<dbReference type="Proteomes" id="UP001164929">
    <property type="component" value="Chromosome 10"/>
</dbReference>
<sequence length="52" mass="6254">MGHQGDKEETEGLTRYKDLYSNLESPEFYESDCIDGMYLFFNLLYLSPWLFF</sequence>
<keyword evidence="2" id="KW-1185">Reference proteome</keyword>
<name>A0AAD6QA06_9ROSI</name>
<accession>A0AAD6QA06</accession>
<evidence type="ECO:0000313" key="1">
    <source>
        <dbReference type="EMBL" id="KAJ6982388.1"/>
    </source>
</evidence>
<gene>
    <name evidence="1" type="ORF">NC653_025484</name>
</gene>
<evidence type="ECO:0000313" key="2">
    <source>
        <dbReference type="Proteomes" id="UP001164929"/>
    </source>
</evidence>
<dbReference type="AlphaFoldDB" id="A0AAD6QA06"/>
<proteinExistence type="predicted"/>
<organism evidence="1 2">
    <name type="scientific">Populus alba x Populus x berolinensis</name>
    <dbReference type="NCBI Taxonomy" id="444605"/>
    <lineage>
        <taxon>Eukaryota</taxon>
        <taxon>Viridiplantae</taxon>
        <taxon>Streptophyta</taxon>
        <taxon>Embryophyta</taxon>
        <taxon>Tracheophyta</taxon>
        <taxon>Spermatophyta</taxon>
        <taxon>Magnoliopsida</taxon>
        <taxon>eudicotyledons</taxon>
        <taxon>Gunneridae</taxon>
        <taxon>Pentapetalae</taxon>
        <taxon>rosids</taxon>
        <taxon>fabids</taxon>
        <taxon>Malpighiales</taxon>
        <taxon>Salicaceae</taxon>
        <taxon>Saliceae</taxon>
        <taxon>Populus</taxon>
    </lineage>
</organism>